<evidence type="ECO:0000313" key="3">
    <source>
        <dbReference type="Proteomes" id="UP000738517"/>
    </source>
</evidence>
<feature type="compositionally biased region" description="Polar residues" evidence="1">
    <location>
        <begin position="79"/>
        <end position="89"/>
    </location>
</feature>
<proteinExistence type="predicted"/>
<sequence>MPIDGANFEPEPLASTLTSSENLLVEAAQQLRQGGRVVANCPVTVSRATQLLNTHTASNDLQQATAQVDAMAGTEPVSAMQQKTDQQKPVRQRIGRSGARVFI</sequence>
<keyword evidence="3" id="KW-1185">Reference proteome</keyword>
<organism evidence="2 3">
    <name type="scientific">Photobacterium alginatilyticum</name>
    <dbReference type="NCBI Taxonomy" id="1775171"/>
    <lineage>
        <taxon>Bacteria</taxon>
        <taxon>Pseudomonadati</taxon>
        <taxon>Pseudomonadota</taxon>
        <taxon>Gammaproteobacteria</taxon>
        <taxon>Vibrionales</taxon>
        <taxon>Vibrionaceae</taxon>
        <taxon>Photobacterium</taxon>
    </lineage>
</organism>
<accession>A0ABW9YDW6</accession>
<dbReference type="EMBL" id="RSEJ01000003">
    <property type="protein sequence ID" value="NBI51851.1"/>
    <property type="molecule type" value="Genomic_DNA"/>
</dbReference>
<reference evidence="2 3" key="1">
    <citation type="journal article" date="2017" name="Int. J. Syst. Evol. Microbiol.">
        <title>Photobacterium alginatilyticum sp. nov., a marine bacterium isolated from bottom seawater.</title>
        <authorList>
            <person name="Wang X."/>
            <person name="Wang Y."/>
            <person name="Yang X."/>
            <person name="Sun H."/>
            <person name="Li B."/>
            <person name="Zhang X.H."/>
        </authorList>
    </citation>
    <scope>NUCLEOTIDE SEQUENCE [LARGE SCALE GENOMIC DNA]</scope>
    <source>
        <strain evidence="2 3">P03D4</strain>
    </source>
</reference>
<dbReference type="Proteomes" id="UP000738517">
    <property type="component" value="Unassembled WGS sequence"/>
</dbReference>
<dbReference type="RefSeq" id="WP_160648910.1">
    <property type="nucleotide sequence ID" value="NZ_RSEJ01000003.1"/>
</dbReference>
<evidence type="ECO:0000313" key="2">
    <source>
        <dbReference type="EMBL" id="NBI51851.1"/>
    </source>
</evidence>
<protein>
    <submittedName>
        <fullName evidence="2">Uncharacterized protein</fullName>
    </submittedName>
</protein>
<evidence type="ECO:0000256" key="1">
    <source>
        <dbReference type="SAM" id="MobiDB-lite"/>
    </source>
</evidence>
<comment type="caution">
    <text evidence="2">The sequence shown here is derived from an EMBL/GenBank/DDBJ whole genome shotgun (WGS) entry which is preliminary data.</text>
</comment>
<gene>
    <name evidence="2" type="ORF">EIZ48_04590</name>
</gene>
<name>A0ABW9YDW6_9GAMM</name>
<feature type="region of interest" description="Disordered" evidence="1">
    <location>
        <begin position="77"/>
        <end position="103"/>
    </location>
</feature>